<feature type="domain" description="HTH cro/C1-type" evidence="1">
    <location>
        <begin position="5"/>
        <end position="67"/>
    </location>
</feature>
<evidence type="ECO:0000313" key="2">
    <source>
        <dbReference type="EMBL" id="ATR79996.1"/>
    </source>
</evidence>
<reference evidence="2" key="4">
    <citation type="journal article" date="2018" name="Misainmurhag Hoiji">
        <title>Complete genome sequence of multidrug-resistant Moraxella osloensis NP7 with multiple plasmids isolated from human skin.</title>
        <authorList>
            <person name="Ganzorig M."/>
            <person name="Lim J.Y."/>
            <person name="Hwang I."/>
            <person name="Lee K."/>
        </authorList>
    </citation>
    <scope>NUCLEOTIDE SEQUENCE</scope>
    <source>
        <strain evidence="2">NP7</strain>
        <plasmid evidence="2">pNP7-3</plasmid>
    </source>
</reference>
<evidence type="ECO:0000313" key="4">
    <source>
        <dbReference type="Proteomes" id="UP000092509"/>
    </source>
</evidence>
<dbReference type="GO" id="GO:0003677">
    <property type="term" value="F:DNA binding"/>
    <property type="evidence" value="ECO:0007669"/>
    <property type="project" value="InterPro"/>
</dbReference>
<dbReference type="InterPro" id="IPR010982">
    <property type="entry name" value="Lambda_DNA-bd_dom_sf"/>
</dbReference>
<dbReference type="PANTHER" id="PTHR37301">
    <property type="entry name" value="DNA-BINDING PROTEIN-RELATED"/>
    <property type="match status" value="1"/>
</dbReference>
<dbReference type="RefSeq" id="WP_065263250.1">
    <property type="nucleotide sequence ID" value="NZ_CALTVS010000091.1"/>
</dbReference>
<dbReference type="PANTHER" id="PTHR37301:SF1">
    <property type="entry name" value="DNA-BINDING PROTEIN"/>
    <property type="match status" value="1"/>
</dbReference>
<dbReference type="EMBL" id="CP024446">
    <property type="protein sequence ID" value="ATR79996.1"/>
    <property type="molecule type" value="Genomic_DNA"/>
</dbReference>
<sequence length="79" mass="9048">MIKLNLPVLFAQKGIRVADADRLTDMGRTTLYRLYNNEVTRIDFASLERLCKLLDCTPGDIIIYEDDEQTATVKKEPTN</sequence>
<keyword evidence="2" id="KW-0614">Plasmid</keyword>
<evidence type="ECO:0000313" key="5">
    <source>
        <dbReference type="Proteomes" id="UP000229340"/>
    </source>
</evidence>
<reference evidence="2" key="3">
    <citation type="journal article" date="2018" name="Genome Announc.">
        <title>Complete Genome Sequences of Three Moraxella osloensis Strains Isolated from Human Skin.</title>
        <authorList>
            <person name="Lim J.Y."/>
            <person name="Hwang I."/>
            <person name="Ganzorig M."/>
            <person name="Huang S.L."/>
            <person name="Cho G.S."/>
            <person name="Franz C.M.A.P."/>
            <person name="Lee K."/>
        </authorList>
    </citation>
    <scope>NUCLEOTIDE SEQUENCE</scope>
    <source>
        <strain evidence="2">NP7</strain>
        <plasmid evidence="2">pNP7-3</plasmid>
    </source>
</reference>
<reference evidence="5" key="2">
    <citation type="submission" date="2017-10" db="EMBL/GenBank/DDBJ databases">
        <title>Complete genome sequence of Moraxella osloensis NP7 isolated from human skin.</title>
        <authorList>
            <person name="Lee K."/>
            <person name="Lim J.Y."/>
            <person name="Hwang I."/>
        </authorList>
    </citation>
    <scope>NUCLEOTIDE SEQUENCE [LARGE SCALE GENOMIC DNA]</scope>
    <source>
        <strain evidence="5">NP7</strain>
        <plasmid evidence="5">pnp7-3</plasmid>
    </source>
</reference>
<accession>A0A1B8Q228</accession>
<reference evidence="3 4" key="1">
    <citation type="submission" date="2016-06" db="EMBL/GenBank/DDBJ databases">
        <title>Draft genome of Moraxella osloensis CCUG 67237.</title>
        <authorList>
            <person name="Salva-Serra F."/>
            <person name="Engstrom-Jakobsson H."/>
            <person name="Thorell K."/>
            <person name="Gonzales-Siles L."/>
            <person name="Karlsson R."/>
            <person name="Boulund F."/>
            <person name="Engstrand L."/>
            <person name="Kristiansson E."/>
            <person name="Moore E."/>
        </authorList>
    </citation>
    <scope>NUCLEOTIDE SEQUENCE [LARGE SCALE GENOMIC DNA]</scope>
    <source>
        <strain evidence="3 4">CCUG 67237</strain>
    </source>
</reference>
<proteinExistence type="predicted"/>
<dbReference type="EMBL" id="LZMT01000033">
    <property type="protein sequence ID" value="OBX62812.1"/>
    <property type="molecule type" value="Genomic_DNA"/>
</dbReference>
<dbReference type="Pfam" id="PF13443">
    <property type="entry name" value="HTH_26"/>
    <property type="match status" value="1"/>
</dbReference>
<evidence type="ECO:0000259" key="1">
    <source>
        <dbReference type="Pfam" id="PF13443"/>
    </source>
</evidence>
<dbReference type="InterPro" id="IPR001387">
    <property type="entry name" value="Cro/C1-type_HTH"/>
</dbReference>
<evidence type="ECO:0000313" key="3">
    <source>
        <dbReference type="EMBL" id="OBX62812.1"/>
    </source>
</evidence>
<name>A0A1B8Q228_FAUOS</name>
<geneLocation type="plasmid" evidence="2">
    <name>pNP7-3</name>
</geneLocation>
<organism evidence="2 5">
    <name type="scientific">Faucicola osloensis</name>
    <name type="common">Moraxella osloensis</name>
    <dbReference type="NCBI Taxonomy" id="34062"/>
    <lineage>
        <taxon>Bacteria</taxon>
        <taxon>Pseudomonadati</taxon>
        <taxon>Pseudomonadota</taxon>
        <taxon>Gammaproteobacteria</taxon>
        <taxon>Moraxellales</taxon>
        <taxon>Moraxellaceae</taxon>
        <taxon>Faucicola</taxon>
    </lineage>
</organism>
<dbReference type="Proteomes" id="UP000229340">
    <property type="component" value="Plasmid pNP7-3"/>
</dbReference>
<protein>
    <submittedName>
        <fullName evidence="2 3">Transcriptional regulator</fullName>
    </submittedName>
</protein>
<dbReference type="SUPFAM" id="SSF47413">
    <property type="entry name" value="lambda repressor-like DNA-binding domains"/>
    <property type="match status" value="1"/>
</dbReference>
<dbReference type="AlphaFoldDB" id="A0A1B8Q228"/>
<geneLocation type="plasmid" evidence="5">
    <name>pnp7-3</name>
</geneLocation>
<gene>
    <name evidence="3" type="ORF">A9299_11390</name>
    <name evidence="2" type="ORF">NP7_11635</name>
</gene>